<organism evidence="4 5">
    <name type="scientific">Candidatus Microbacterium stercoravium</name>
    <dbReference type="NCBI Taxonomy" id="2838697"/>
    <lineage>
        <taxon>Bacteria</taxon>
        <taxon>Bacillati</taxon>
        <taxon>Actinomycetota</taxon>
        <taxon>Actinomycetes</taxon>
        <taxon>Micrococcales</taxon>
        <taxon>Microbacteriaceae</taxon>
        <taxon>Microbacterium</taxon>
    </lineage>
</organism>
<comment type="caution">
    <text evidence="4">The sequence shown here is derived from an EMBL/GenBank/DDBJ whole genome shotgun (WGS) entry which is preliminary data.</text>
</comment>
<dbReference type="EMBL" id="DXAM01000140">
    <property type="protein sequence ID" value="HJA05210.1"/>
    <property type="molecule type" value="Genomic_DNA"/>
</dbReference>
<feature type="transmembrane region" description="Helical" evidence="1">
    <location>
        <begin position="94"/>
        <end position="113"/>
    </location>
</feature>
<gene>
    <name evidence="4" type="ORF">H9800_10180</name>
</gene>
<feature type="transmembrane region" description="Helical" evidence="1">
    <location>
        <begin position="219"/>
        <end position="236"/>
    </location>
</feature>
<feature type="transmembrane region" description="Helical" evidence="1">
    <location>
        <begin position="185"/>
        <end position="204"/>
    </location>
</feature>
<feature type="domain" description="Acyltransferase 3" evidence="2">
    <location>
        <begin position="25"/>
        <end position="353"/>
    </location>
</feature>
<reference evidence="4" key="2">
    <citation type="submission" date="2021-04" db="EMBL/GenBank/DDBJ databases">
        <authorList>
            <person name="Gilroy R."/>
        </authorList>
    </citation>
    <scope>NUCLEOTIDE SEQUENCE</scope>
    <source>
        <strain evidence="4">ChiHjej8B7-3636</strain>
    </source>
</reference>
<dbReference type="Pfam" id="PF19040">
    <property type="entry name" value="SGNH"/>
    <property type="match status" value="1"/>
</dbReference>
<feature type="transmembrane region" description="Helical" evidence="1">
    <location>
        <begin position="373"/>
        <end position="393"/>
    </location>
</feature>
<dbReference type="GO" id="GO:0016747">
    <property type="term" value="F:acyltransferase activity, transferring groups other than amino-acyl groups"/>
    <property type="evidence" value="ECO:0007669"/>
    <property type="project" value="InterPro"/>
</dbReference>
<evidence type="ECO:0000256" key="1">
    <source>
        <dbReference type="SAM" id="Phobius"/>
    </source>
</evidence>
<keyword evidence="4" id="KW-0012">Acyltransferase</keyword>
<evidence type="ECO:0000313" key="4">
    <source>
        <dbReference type="EMBL" id="HJA05210.1"/>
    </source>
</evidence>
<feature type="domain" description="SGNH" evidence="3">
    <location>
        <begin position="454"/>
        <end position="679"/>
    </location>
</feature>
<protein>
    <submittedName>
        <fullName evidence="4">Acyltransferase</fullName>
    </submittedName>
</protein>
<dbReference type="Proteomes" id="UP000824220">
    <property type="component" value="Unassembled WGS sequence"/>
</dbReference>
<sequence>MTVDAPMAPPLRRRVPSSRGAMRIGEIDGLRGIALTLVVVFHLFGHGRVSGGVDVFLTVSGFLLVLSLVRALSGGKPLGIVARWGRTFARLAPPASLVLLTVAVLSYTVYAPWLRSQNLIEVVSTALYVENWQLITSQLAYGAAGPETSPLQHFWSLSVQAQFFLLFPLVVALLALVVRGARARVVAFWILLAIATVCSFVYAAQRNAADPLAAYFDTFARFWELGIGGIVAGLVLSRRTLPPVARPVAGWAGLAMIIVSGLVFDGGAMYPGPAALLPVGGALLVILAGSGGPFSPTPLLTSGPLRWLDSISYGLYLWHWPFLIVHLTLTESDAIGPLGAVVVLAAALLATLLTRYLLRVPTAWAMRPKPGRALALALVAMLVVALPVGGLVVRDAAQSSVVAVDDCAGAASLDPERPECADEQPDGELVPALDDLRSDDANRSGCWSRLGTDVVEICALGEENDYSKRILAVGDSHNNVFLDVYEQIAQARGWRIDAAGRAGCQWVAPDAPVYGQNEADQQACADWRTAIDERAASGDYDAIFTTASSKSKFESVQPGVTDEEFHAQVLTQAWAHRPSDDTPIIVLRDNPIFPAEMLTCLADRQTIDAGECALPRSEALLETGFDEAVEQTANAHLIDLTDLECGPDVCSMVQGGVIVTRDGAHLTRTYASTLAPYLDRELARLVG</sequence>
<dbReference type="Pfam" id="PF01757">
    <property type="entry name" value="Acyl_transf_3"/>
    <property type="match status" value="1"/>
</dbReference>
<dbReference type="AlphaFoldDB" id="A0A9D2H8G9"/>
<evidence type="ECO:0000259" key="3">
    <source>
        <dbReference type="Pfam" id="PF19040"/>
    </source>
</evidence>
<keyword evidence="4" id="KW-0808">Transferase</keyword>
<evidence type="ECO:0000259" key="2">
    <source>
        <dbReference type="Pfam" id="PF01757"/>
    </source>
</evidence>
<name>A0A9D2H8G9_9MICO</name>
<reference evidence="4" key="1">
    <citation type="journal article" date="2021" name="PeerJ">
        <title>Extensive microbial diversity within the chicken gut microbiome revealed by metagenomics and culture.</title>
        <authorList>
            <person name="Gilroy R."/>
            <person name="Ravi A."/>
            <person name="Getino M."/>
            <person name="Pursley I."/>
            <person name="Horton D.L."/>
            <person name="Alikhan N.F."/>
            <person name="Baker D."/>
            <person name="Gharbi K."/>
            <person name="Hall N."/>
            <person name="Watson M."/>
            <person name="Adriaenssens E.M."/>
            <person name="Foster-Nyarko E."/>
            <person name="Jarju S."/>
            <person name="Secka A."/>
            <person name="Antonio M."/>
            <person name="Oren A."/>
            <person name="Chaudhuri R.R."/>
            <person name="La Ragione R."/>
            <person name="Hildebrand F."/>
            <person name="Pallen M.J."/>
        </authorList>
    </citation>
    <scope>NUCLEOTIDE SEQUENCE</scope>
    <source>
        <strain evidence="4">ChiHjej8B7-3636</strain>
    </source>
</reference>
<keyword evidence="1" id="KW-0812">Transmembrane</keyword>
<proteinExistence type="predicted"/>
<dbReference type="GO" id="GO:0016020">
    <property type="term" value="C:membrane"/>
    <property type="evidence" value="ECO:0007669"/>
    <property type="project" value="TreeGrafter"/>
</dbReference>
<evidence type="ECO:0000313" key="5">
    <source>
        <dbReference type="Proteomes" id="UP000824220"/>
    </source>
</evidence>
<dbReference type="PANTHER" id="PTHR23028">
    <property type="entry name" value="ACETYLTRANSFERASE"/>
    <property type="match status" value="1"/>
</dbReference>
<dbReference type="InterPro" id="IPR050879">
    <property type="entry name" value="Acyltransferase_3"/>
</dbReference>
<dbReference type="InterPro" id="IPR043968">
    <property type="entry name" value="SGNH"/>
</dbReference>
<feature type="transmembrane region" description="Helical" evidence="1">
    <location>
        <begin position="159"/>
        <end position="178"/>
    </location>
</feature>
<feature type="transmembrane region" description="Helical" evidence="1">
    <location>
        <begin position="248"/>
        <end position="269"/>
    </location>
</feature>
<feature type="transmembrane region" description="Helical" evidence="1">
    <location>
        <begin position="275"/>
        <end position="295"/>
    </location>
</feature>
<dbReference type="PANTHER" id="PTHR23028:SF53">
    <property type="entry name" value="ACYL_TRANSF_3 DOMAIN-CONTAINING PROTEIN"/>
    <property type="match status" value="1"/>
</dbReference>
<feature type="transmembrane region" description="Helical" evidence="1">
    <location>
        <begin position="55"/>
        <end position="73"/>
    </location>
</feature>
<keyword evidence="1" id="KW-1133">Transmembrane helix</keyword>
<dbReference type="InterPro" id="IPR002656">
    <property type="entry name" value="Acyl_transf_3_dom"/>
</dbReference>
<keyword evidence="1" id="KW-0472">Membrane</keyword>
<accession>A0A9D2H8G9</accession>
<feature type="transmembrane region" description="Helical" evidence="1">
    <location>
        <begin position="335"/>
        <end position="353"/>
    </location>
</feature>
<feature type="transmembrane region" description="Helical" evidence="1">
    <location>
        <begin position="307"/>
        <end position="329"/>
    </location>
</feature>
<dbReference type="GO" id="GO:0009103">
    <property type="term" value="P:lipopolysaccharide biosynthetic process"/>
    <property type="evidence" value="ECO:0007669"/>
    <property type="project" value="TreeGrafter"/>
</dbReference>